<comment type="caution">
    <text evidence="2">The sequence shown here is derived from an EMBL/GenBank/DDBJ whole genome shotgun (WGS) entry which is preliminary data.</text>
</comment>
<keyword evidence="1" id="KW-0732">Signal</keyword>
<sequence length="273" mass="27643">MKLLPLALAAAAFSNLATATVVNIDFTTTSGTGYTGLGASDIVDTGTTWNTAAYSGSGGSVTMTDMVDSSGAATLVDFTVSGIEGAQNPAGSMERLGGFSNLMRDYIRIDAVTTGAVLSVGGKFSGLVVGASYDLYFYGQGEHMAPGGPPSANYGQNSLFTVNGTSKQTGWDGTANGDGSLDEGIEYVKFTAIAINGGAEGGVINFNWANVVATGATPNVLADEATNGSTPPANTGSRFAALNGIQLVSIVPEPSSALLALLGMTGLLVRRRR</sequence>
<proteinExistence type="predicted"/>
<dbReference type="NCBIfam" id="TIGR02595">
    <property type="entry name" value="PEP_CTERM"/>
    <property type="match status" value="1"/>
</dbReference>
<accession>A0ABT3GJP1</accession>
<evidence type="ECO:0000256" key="1">
    <source>
        <dbReference type="SAM" id="SignalP"/>
    </source>
</evidence>
<reference evidence="2 3" key="1">
    <citation type="submission" date="2022-10" db="EMBL/GenBank/DDBJ databases">
        <title>Luteolibacter arcticus strain CCTCC AB 2014275, whole genome shotgun sequencing project.</title>
        <authorList>
            <person name="Zhao G."/>
            <person name="Shen L."/>
        </authorList>
    </citation>
    <scope>NUCLEOTIDE SEQUENCE [LARGE SCALE GENOMIC DNA]</scope>
    <source>
        <strain evidence="2 3">CCTCC AB 2014275</strain>
    </source>
</reference>
<feature type="chain" id="PRO_5047097524" evidence="1">
    <location>
        <begin position="20"/>
        <end position="273"/>
    </location>
</feature>
<protein>
    <submittedName>
        <fullName evidence="2">PEP-CTERM sorting domain-containing protein</fullName>
    </submittedName>
</protein>
<dbReference type="EMBL" id="JAPDDT010000005">
    <property type="protein sequence ID" value="MCW1923696.1"/>
    <property type="molecule type" value="Genomic_DNA"/>
</dbReference>
<dbReference type="Proteomes" id="UP001320876">
    <property type="component" value="Unassembled WGS sequence"/>
</dbReference>
<evidence type="ECO:0000313" key="3">
    <source>
        <dbReference type="Proteomes" id="UP001320876"/>
    </source>
</evidence>
<gene>
    <name evidence="2" type="ORF">OKA05_14110</name>
</gene>
<evidence type="ECO:0000313" key="2">
    <source>
        <dbReference type="EMBL" id="MCW1923696.1"/>
    </source>
</evidence>
<dbReference type="InterPro" id="IPR013424">
    <property type="entry name" value="Ice-binding_C"/>
</dbReference>
<name>A0ABT3GJP1_9BACT</name>
<organism evidence="2 3">
    <name type="scientific">Luteolibacter arcticus</name>
    <dbReference type="NCBI Taxonomy" id="1581411"/>
    <lineage>
        <taxon>Bacteria</taxon>
        <taxon>Pseudomonadati</taxon>
        <taxon>Verrucomicrobiota</taxon>
        <taxon>Verrucomicrobiia</taxon>
        <taxon>Verrucomicrobiales</taxon>
        <taxon>Verrucomicrobiaceae</taxon>
        <taxon>Luteolibacter</taxon>
    </lineage>
</organism>
<dbReference type="RefSeq" id="WP_264487805.1">
    <property type="nucleotide sequence ID" value="NZ_JAPDDT010000005.1"/>
</dbReference>
<keyword evidence="3" id="KW-1185">Reference proteome</keyword>
<feature type="signal peptide" evidence="1">
    <location>
        <begin position="1"/>
        <end position="19"/>
    </location>
</feature>